<proteinExistence type="predicted"/>
<dbReference type="PATRIC" id="fig|83552.4.peg.11"/>
<protein>
    <submittedName>
        <fullName evidence="1">Uncharacterized protein</fullName>
    </submittedName>
</protein>
<dbReference type="AlphaFoldDB" id="A0A0C1EFH5"/>
<dbReference type="EMBL" id="JSAM01000003">
    <property type="protein sequence ID" value="KIA78773.1"/>
    <property type="molecule type" value="Genomic_DNA"/>
</dbReference>
<sequence>MQCPSECLSRTHSFIHEGINDLYTYIRPTQNSTGEIELKIVIFSSRAFQEMLHIQATRHFTAGHYYGGRCSLQAASMYKHSVPGVKKIQEILTTHYAHLRVKNGFPEALILSPTDAEMVVQYRVIHVVCYRDRKSFEKENEIKLGQIPIYAFAKEEYTRRYIEAAHRIQARGFSYAIFKQTIHPSSFLDKIKKFLEADLGDYTQYKPNERYDIEKGLPSTEIEWKRMLIGYSESVHTKIASDLSLSSEPEAELR</sequence>
<dbReference type="Proteomes" id="UP000031307">
    <property type="component" value="Unassembled WGS sequence"/>
</dbReference>
<comment type="caution">
    <text evidence="1">The sequence shown here is derived from an EMBL/GenBank/DDBJ whole genome shotgun (WGS) entry which is preliminary data.</text>
</comment>
<organism evidence="1 2">
    <name type="scientific">Parachlamydia acanthamoebae</name>
    <dbReference type="NCBI Taxonomy" id="83552"/>
    <lineage>
        <taxon>Bacteria</taxon>
        <taxon>Pseudomonadati</taxon>
        <taxon>Chlamydiota</taxon>
        <taxon>Chlamydiia</taxon>
        <taxon>Parachlamydiales</taxon>
        <taxon>Parachlamydiaceae</taxon>
        <taxon>Parachlamydia</taxon>
    </lineage>
</organism>
<evidence type="ECO:0000313" key="2">
    <source>
        <dbReference type="Proteomes" id="UP000031307"/>
    </source>
</evidence>
<evidence type="ECO:0000313" key="1">
    <source>
        <dbReference type="EMBL" id="KIA78773.1"/>
    </source>
</evidence>
<reference evidence="1 2" key="1">
    <citation type="journal article" date="2014" name="Mol. Biol. Evol.">
        <title>Massive expansion of Ubiquitination-related gene families within the Chlamydiae.</title>
        <authorList>
            <person name="Domman D."/>
            <person name="Collingro A."/>
            <person name="Lagkouvardos I."/>
            <person name="Gehre L."/>
            <person name="Weinmaier T."/>
            <person name="Rattei T."/>
            <person name="Subtil A."/>
            <person name="Horn M."/>
        </authorList>
    </citation>
    <scope>NUCLEOTIDE SEQUENCE [LARGE SCALE GENOMIC DNA]</scope>
    <source>
        <strain evidence="1 2">OEW1</strain>
    </source>
</reference>
<accession>A0A0C1EFH5</accession>
<name>A0A0C1EFH5_9BACT</name>
<gene>
    <name evidence="1" type="ORF">DB43_DI00040</name>
</gene>
<dbReference type="RefSeq" id="WP_013924436.1">
    <property type="nucleotide sequence ID" value="NZ_BAWW01000066.1"/>
</dbReference>